<dbReference type="GO" id="GO:0022857">
    <property type="term" value="F:transmembrane transporter activity"/>
    <property type="evidence" value="ECO:0007669"/>
    <property type="project" value="InterPro"/>
</dbReference>
<feature type="transmembrane region" description="Helical" evidence="1">
    <location>
        <begin position="213"/>
        <end position="233"/>
    </location>
</feature>
<reference evidence="3" key="2">
    <citation type="submission" date="2015-08" db="UniProtKB">
        <authorList>
            <consortium name="WormBaseParasite"/>
        </authorList>
    </citation>
    <scope>IDENTIFICATION</scope>
</reference>
<feature type="transmembrane region" description="Helical" evidence="1">
    <location>
        <begin position="245"/>
        <end position="264"/>
    </location>
</feature>
<feature type="transmembrane region" description="Helical" evidence="1">
    <location>
        <begin position="48"/>
        <end position="70"/>
    </location>
</feature>
<dbReference type="Pfam" id="PF07690">
    <property type="entry name" value="MFS_1"/>
    <property type="match status" value="1"/>
</dbReference>
<feature type="transmembrane region" description="Helical" evidence="1">
    <location>
        <begin position="337"/>
        <end position="356"/>
    </location>
</feature>
<feature type="transmembrane region" description="Helical" evidence="1">
    <location>
        <begin position="498"/>
        <end position="519"/>
    </location>
</feature>
<dbReference type="PANTHER" id="PTHR45757">
    <property type="entry name" value="PROTEIN CBG23364-RELATED"/>
    <property type="match status" value="1"/>
</dbReference>
<sequence>MSSLQHAQNVYSIIDVINQTKGKKFIKMTTGRGSFSVFLNNKIRHINFFLLLTVLSLMHGNLFFFNILYIKDVRIKVYYSLSLANSSFNIINERSKRSVSTNIDIDNDKAHPVPQDIINAPEDKHTINGKKLNHGDESSTLRKIILTRSTTKKTTTIPTTTKESEWINAEEYIKNTSIVNIDPLEKEIIEENEMFQFDGAFSYKIPNNLYKSLLETLLFSSPGIGMIIGLFPITKCVHKYGIQRMLTICGLINGCCTAFVPIVIDMNSIYLLIIIRFVVGFFTSATFSIVGAHIVNWESIGDQTSSLNIGIVSSILGSIITWPFVSFCTSPTSIGYVHYLLSSVLVTIVGIFYTFYRNDPTRHPWIRGPELIKIRSCKVISQKVDKAKIFSQIIMCLDTWILVISSMAYFALISFGLTYLPFFTYYTLQYSFTRTIITSILPLIFLFVSHGLMSVISYFINKQNSLNQSRIYNSLAYFTSASFLSAIIFLTPDMAIKNLTYFLIALSFIPLGFVCFGFLQCTTSVGKHYGQYIVGMYQISFSMSLIFIPFLVNFTIKNNDIYEWKFFILHLSILFLTCNVVYIFLAEIEPLRFAEDSWLDDTKYQNNQEMRLIGLDEDYGIVEMKEIKS</sequence>
<feature type="transmembrane region" description="Helical" evidence="1">
    <location>
        <begin position="440"/>
        <end position="460"/>
    </location>
</feature>
<protein>
    <submittedName>
        <fullName evidence="3">MFS domain-containing protein</fullName>
    </submittedName>
</protein>
<dbReference type="SUPFAM" id="SSF103473">
    <property type="entry name" value="MFS general substrate transporter"/>
    <property type="match status" value="1"/>
</dbReference>
<dbReference type="Gene3D" id="1.20.1250.20">
    <property type="entry name" value="MFS general substrate transporter like domains"/>
    <property type="match status" value="1"/>
</dbReference>
<feature type="transmembrane region" description="Helical" evidence="1">
    <location>
        <begin position="531"/>
        <end position="552"/>
    </location>
</feature>
<dbReference type="GO" id="GO:0016020">
    <property type="term" value="C:membrane"/>
    <property type="evidence" value="ECO:0007669"/>
    <property type="project" value="TreeGrafter"/>
</dbReference>
<evidence type="ECO:0000313" key="2">
    <source>
        <dbReference type="Proteomes" id="UP000035680"/>
    </source>
</evidence>
<accession>A0A0K0FE48</accession>
<feature type="transmembrane region" description="Helical" evidence="1">
    <location>
        <begin position="270"/>
        <end position="295"/>
    </location>
</feature>
<dbReference type="STRING" id="75913.A0A0K0FE48"/>
<dbReference type="WBParaSite" id="SVE_0712500.1">
    <property type="protein sequence ID" value="SVE_0712500.1"/>
    <property type="gene ID" value="SVE_0712500"/>
</dbReference>
<dbReference type="InterPro" id="IPR036259">
    <property type="entry name" value="MFS_trans_sf"/>
</dbReference>
<proteinExistence type="predicted"/>
<keyword evidence="1" id="KW-0472">Membrane</keyword>
<dbReference type="Proteomes" id="UP000035680">
    <property type="component" value="Unassembled WGS sequence"/>
</dbReference>
<keyword evidence="2" id="KW-1185">Reference proteome</keyword>
<keyword evidence="1" id="KW-1133">Transmembrane helix</keyword>
<evidence type="ECO:0000313" key="3">
    <source>
        <dbReference type="WBParaSite" id="SVE_0712500.1"/>
    </source>
</evidence>
<feature type="transmembrane region" description="Helical" evidence="1">
    <location>
        <begin position="564"/>
        <end position="585"/>
    </location>
</feature>
<reference evidence="2" key="1">
    <citation type="submission" date="2014-07" db="EMBL/GenBank/DDBJ databases">
        <authorList>
            <person name="Martin A.A"/>
            <person name="De Silva N."/>
        </authorList>
    </citation>
    <scope>NUCLEOTIDE SEQUENCE</scope>
</reference>
<feature type="transmembrane region" description="Helical" evidence="1">
    <location>
        <begin position="472"/>
        <end position="492"/>
    </location>
</feature>
<dbReference type="InterPro" id="IPR011701">
    <property type="entry name" value="MFS"/>
</dbReference>
<organism evidence="2 3">
    <name type="scientific">Strongyloides venezuelensis</name>
    <name type="common">Threadworm</name>
    <dbReference type="NCBI Taxonomy" id="75913"/>
    <lineage>
        <taxon>Eukaryota</taxon>
        <taxon>Metazoa</taxon>
        <taxon>Ecdysozoa</taxon>
        <taxon>Nematoda</taxon>
        <taxon>Chromadorea</taxon>
        <taxon>Rhabditida</taxon>
        <taxon>Tylenchina</taxon>
        <taxon>Panagrolaimomorpha</taxon>
        <taxon>Strongyloidoidea</taxon>
        <taxon>Strongyloididae</taxon>
        <taxon>Strongyloides</taxon>
    </lineage>
</organism>
<name>A0A0K0FE48_STRVS</name>
<feature type="transmembrane region" description="Helical" evidence="1">
    <location>
        <begin position="393"/>
        <end position="420"/>
    </location>
</feature>
<dbReference type="AlphaFoldDB" id="A0A0K0FE48"/>
<dbReference type="PANTHER" id="PTHR45757:SF7">
    <property type="entry name" value="MFS DOMAIN-CONTAINING PROTEIN"/>
    <property type="match status" value="1"/>
</dbReference>
<evidence type="ECO:0000256" key="1">
    <source>
        <dbReference type="SAM" id="Phobius"/>
    </source>
</evidence>
<feature type="transmembrane region" description="Helical" evidence="1">
    <location>
        <begin position="307"/>
        <end position="325"/>
    </location>
</feature>
<keyword evidence="1" id="KW-0812">Transmembrane</keyword>